<evidence type="ECO:0000313" key="1">
    <source>
        <dbReference type="EMBL" id="KAJ2803486.1"/>
    </source>
</evidence>
<accession>A0ACC1L8E1</accession>
<proteinExistence type="predicted"/>
<sequence length="766" mass="83912">MIRDAKHFVYIENQFFVSNAREDPNYTIKNRVAEALVDRIKRAHSRGEKFHVIVVIPLMPAFEGDVNAVGAATLKLVMHWQFQSICRGDHSIAAQLDKEGIRMHDYIRFFGLRNYDVIRRYADGALKQDLSTLAGNMPAEPPETGSMPVESSAVAQAEPRAAVPASLAGSLAPAAPPELLGERGSRAPTSLSFGVEGRHAGDYAFQRPDEAFAEDNLPMQANPVRHSQELSRRSQERQAAHARRSLNLPRPTTLRPHASLSAIRARLLSGRDEGRALPGGDATPGTPLSDSDDGGSGGEGGYARRLDGDGRRKTALRYLVRGTEHIKHYGRARRAHRAGMGLHKRIHKYGIGDERRDSDSEVGSMASMRVDMDDVENYVHPPRAMRSRDATFLSEQNRQSPPAPQQEQQQQQEPLAVLPDFTGAEYLRERARADLAASPAPPTPVSAGHARNASQPGGGGGSGSGLKRVVSQAAAHRRVMSQAGSVAAYPPAGAAARSGPQVLEHEAFGGARRGTSQPAAPRSPGVGAAEADMVQVEPEVVDQVVTELVYVHCKLMIVDDRYVIMGSANINDRSMCGNRDSEIAMVVEDTDAVMTTMDGRPYQAARFAHSLRMQLCQEHCGLLEEDDQMRYVFEAFGGSPPVDTARSEAERQETARRRRIVEDPLSDAFINLWWDTATTNERIFRDVFRCVPDDTIENFDQYKKFIPGPAVPHGHALPDRSAAEALDMLRGVRGHLVPMPLNFLKSENLGAKLGDRELLVPVEVFT</sequence>
<dbReference type="EMBL" id="JANBUN010000473">
    <property type="protein sequence ID" value="KAJ2803486.1"/>
    <property type="molecule type" value="Genomic_DNA"/>
</dbReference>
<dbReference type="Proteomes" id="UP001140087">
    <property type="component" value="Unassembled WGS sequence"/>
</dbReference>
<organism evidence="1 2">
    <name type="scientific">Coemansia helicoidea</name>
    <dbReference type="NCBI Taxonomy" id="1286919"/>
    <lineage>
        <taxon>Eukaryota</taxon>
        <taxon>Fungi</taxon>
        <taxon>Fungi incertae sedis</taxon>
        <taxon>Zoopagomycota</taxon>
        <taxon>Kickxellomycotina</taxon>
        <taxon>Kickxellomycetes</taxon>
        <taxon>Kickxellales</taxon>
        <taxon>Kickxellaceae</taxon>
        <taxon>Coemansia</taxon>
    </lineage>
</organism>
<evidence type="ECO:0000313" key="2">
    <source>
        <dbReference type="Proteomes" id="UP001140087"/>
    </source>
</evidence>
<reference evidence="1" key="1">
    <citation type="submission" date="2022-07" db="EMBL/GenBank/DDBJ databases">
        <title>Phylogenomic reconstructions and comparative analyses of Kickxellomycotina fungi.</title>
        <authorList>
            <person name="Reynolds N.K."/>
            <person name="Stajich J.E."/>
            <person name="Barry K."/>
            <person name="Grigoriev I.V."/>
            <person name="Crous P."/>
            <person name="Smith M.E."/>
        </authorList>
    </citation>
    <scope>NUCLEOTIDE SEQUENCE</scope>
    <source>
        <strain evidence="1">BCRC 34780</strain>
    </source>
</reference>
<comment type="caution">
    <text evidence="1">The sequence shown here is derived from an EMBL/GenBank/DDBJ whole genome shotgun (WGS) entry which is preliminary data.</text>
</comment>
<name>A0ACC1L8E1_9FUNG</name>
<protein>
    <submittedName>
        <fullName evidence="1">Uncharacterized protein</fullName>
    </submittedName>
</protein>
<gene>
    <name evidence="1" type="ORF">H4R21_002021</name>
</gene>
<keyword evidence="2" id="KW-1185">Reference proteome</keyword>